<keyword evidence="1" id="KW-1133">Transmembrane helix</keyword>
<protein>
    <submittedName>
        <fullName evidence="2">Uncharacterized protein</fullName>
    </submittedName>
</protein>
<dbReference type="AlphaFoldDB" id="A0A6G1I077"/>
<reference evidence="2" key="1">
    <citation type="journal article" date="2020" name="Stud. Mycol.">
        <title>101 Dothideomycetes genomes: a test case for predicting lifestyles and emergence of pathogens.</title>
        <authorList>
            <person name="Haridas S."/>
            <person name="Albert R."/>
            <person name="Binder M."/>
            <person name="Bloem J."/>
            <person name="Labutti K."/>
            <person name="Salamov A."/>
            <person name="Andreopoulos B."/>
            <person name="Baker S."/>
            <person name="Barry K."/>
            <person name="Bills G."/>
            <person name="Bluhm B."/>
            <person name="Cannon C."/>
            <person name="Castanera R."/>
            <person name="Culley D."/>
            <person name="Daum C."/>
            <person name="Ezra D."/>
            <person name="Gonzalez J."/>
            <person name="Henrissat B."/>
            <person name="Kuo A."/>
            <person name="Liang C."/>
            <person name="Lipzen A."/>
            <person name="Lutzoni F."/>
            <person name="Magnuson J."/>
            <person name="Mondo S."/>
            <person name="Nolan M."/>
            <person name="Ohm R."/>
            <person name="Pangilinan J."/>
            <person name="Park H.-J."/>
            <person name="Ramirez L."/>
            <person name="Alfaro M."/>
            <person name="Sun H."/>
            <person name="Tritt A."/>
            <person name="Yoshinaga Y."/>
            <person name="Zwiers L.-H."/>
            <person name="Turgeon B."/>
            <person name="Goodwin S."/>
            <person name="Spatafora J."/>
            <person name="Crous P."/>
            <person name="Grigoriev I."/>
        </authorList>
    </citation>
    <scope>NUCLEOTIDE SEQUENCE</scope>
    <source>
        <strain evidence="2">CBS 262.69</strain>
    </source>
</reference>
<evidence type="ECO:0000313" key="2">
    <source>
        <dbReference type="EMBL" id="KAF2401385.1"/>
    </source>
</evidence>
<gene>
    <name evidence="2" type="ORF">EJ06DRAFT_529525</name>
</gene>
<dbReference type="EMBL" id="ML996693">
    <property type="protein sequence ID" value="KAF2401385.1"/>
    <property type="molecule type" value="Genomic_DNA"/>
</dbReference>
<organism evidence="2 3">
    <name type="scientific">Trichodelitschia bisporula</name>
    <dbReference type="NCBI Taxonomy" id="703511"/>
    <lineage>
        <taxon>Eukaryota</taxon>
        <taxon>Fungi</taxon>
        <taxon>Dikarya</taxon>
        <taxon>Ascomycota</taxon>
        <taxon>Pezizomycotina</taxon>
        <taxon>Dothideomycetes</taxon>
        <taxon>Dothideomycetes incertae sedis</taxon>
        <taxon>Phaeotrichales</taxon>
        <taxon>Phaeotrichaceae</taxon>
        <taxon>Trichodelitschia</taxon>
    </lineage>
</organism>
<keyword evidence="1" id="KW-0472">Membrane</keyword>
<keyword evidence="1" id="KW-0812">Transmembrane</keyword>
<keyword evidence="3" id="KW-1185">Reference proteome</keyword>
<name>A0A6G1I077_9PEZI</name>
<accession>A0A6G1I077</accession>
<evidence type="ECO:0000256" key="1">
    <source>
        <dbReference type="SAM" id="Phobius"/>
    </source>
</evidence>
<dbReference type="Proteomes" id="UP000799640">
    <property type="component" value="Unassembled WGS sequence"/>
</dbReference>
<evidence type="ECO:0000313" key="3">
    <source>
        <dbReference type="Proteomes" id="UP000799640"/>
    </source>
</evidence>
<feature type="transmembrane region" description="Helical" evidence="1">
    <location>
        <begin position="6"/>
        <end position="23"/>
    </location>
</feature>
<sequence>MAVELTIQFFSALVVLFLFAHWGRVKRTTCLGNDGMTSMLLFGTGNTNKKWKQWSPGDRHGVLRFNASGMLAWHWWNLEWKRSHHGDAEADSGDLWFVELDGRVAPPETRYKLEPPS</sequence>
<proteinExistence type="predicted"/>